<evidence type="ECO:0000256" key="6">
    <source>
        <dbReference type="ARBA" id="ARBA00023002"/>
    </source>
</evidence>
<sequence length="313" mass="35427">MPPRRPEVFKSIELQVRPRGKPIKSLPDTLTIDTSASASELYGELAKRTKYSIHQLRITKGSDGSVINNVKDTSVHATGVRDQSTIYVKDLGPQISWRTVFIIEYAGPVFIHPIIYALRPYIYSNAPPEGSHLQALTLLLVVGHFVKRELETMFVHRFSASTMPFRNVFKNSFHYWILAGLNIAAWIYSPNAPTAKEPKNLLMFAGLALYALGELGNLQAHLTLMNLRSPGSNERAIPEGWLFDLVTCPNYMTETISWLGVLIVSNFSLSVLVFIVISVGQMMAWAKKKESRYRKEFGDKYKRKRYTMLPGIF</sequence>
<organism evidence="11 12">
    <name type="scientific">Knufia obscura</name>
    <dbReference type="NCBI Taxonomy" id="1635080"/>
    <lineage>
        <taxon>Eukaryota</taxon>
        <taxon>Fungi</taxon>
        <taxon>Dikarya</taxon>
        <taxon>Ascomycota</taxon>
        <taxon>Pezizomycotina</taxon>
        <taxon>Eurotiomycetes</taxon>
        <taxon>Chaetothyriomycetidae</taxon>
        <taxon>Chaetothyriales</taxon>
        <taxon>Trichomeriaceae</taxon>
        <taxon>Knufia</taxon>
    </lineage>
</organism>
<dbReference type="RefSeq" id="XP_064732261.1">
    <property type="nucleotide sequence ID" value="XM_064871881.1"/>
</dbReference>
<dbReference type="PANTHER" id="PTHR10556">
    <property type="entry name" value="3-OXO-5-ALPHA-STEROID 4-DEHYDROGENASE"/>
    <property type="match status" value="1"/>
</dbReference>
<keyword evidence="5 9" id="KW-1133">Transmembrane helix</keyword>
<dbReference type="PANTHER" id="PTHR10556:SF28">
    <property type="entry name" value="VERY-LONG-CHAIN ENOYL-COA REDUCTASE"/>
    <property type="match status" value="1"/>
</dbReference>
<feature type="transmembrane region" description="Helical" evidence="9">
    <location>
        <begin position="173"/>
        <end position="189"/>
    </location>
</feature>
<comment type="similarity">
    <text evidence="2">Belongs to the steroid 5-alpha reductase family.</text>
</comment>
<feature type="transmembrane region" description="Helical" evidence="9">
    <location>
        <begin position="256"/>
        <end position="285"/>
    </location>
</feature>
<proteinExistence type="inferred from homology"/>
<dbReference type="EMBL" id="JAVHJV010000003">
    <property type="protein sequence ID" value="KAK5944171.1"/>
    <property type="molecule type" value="Genomic_DNA"/>
</dbReference>
<dbReference type="InterPro" id="IPR001104">
    <property type="entry name" value="3-oxo-5_a-steroid_4-DH_C"/>
</dbReference>
<dbReference type="Proteomes" id="UP001334248">
    <property type="component" value="Unassembled WGS sequence"/>
</dbReference>
<dbReference type="PROSITE" id="PS50244">
    <property type="entry name" value="S5A_REDUCTASE"/>
    <property type="match status" value="1"/>
</dbReference>
<evidence type="ECO:0000313" key="12">
    <source>
        <dbReference type="Proteomes" id="UP001334248"/>
    </source>
</evidence>
<evidence type="ECO:0000256" key="3">
    <source>
        <dbReference type="ARBA" id="ARBA00022516"/>
    </source>
</evidence>
<keyword evidence="8 9" id="KW-0472">Membrane</keyword>
<keyword evidence="7" id="KW-0443">Lipid metabolism</keyword>
<accession>A0ABR0RUA3</accession>
<keyword evidence="3" id="KW-0444">Lipid biosynthesis</keyword>
<protein>
    <submittedName>
        <fullName evidence="11">3-oxo-5a-steroid 4- dehydrogenase</fullName>
        <ecNumber evidence="11">1.3.1.93</ecNumber>
    </submittedName>
</protein>
<comment type="caution">
    <text evidence="11">The sequence shown here is derived from an EMBL/GenBank/DDBJ whole genome shotgun (WGS) entry which is preliminary data.</text>
</comment>
<gene>
    <name evidence="11" type="primary">TSC13</name>
    <name evidence="11" type="ORF">PMZ80_003452</name>
</gene>
<evidence type="ECO:0000256" key="1">
    <source>
        <dbReference type="ARBA" id="ARBA00004141"/>
    </source>
</evidence>
<feature type="domain" description="3-oxo-5-alpha-steroid 4-dehydrogenase C-terminal" evidence="10">
    <location>
        <begin position="162"/>
        <end position="313"/>
    </location>
</feature>
<feature type="transmembrane region" description="Helical" evidence="9">
    <location>
        <begin position="201"/>
        <end position="220"/>
    </location>
</feature>
<evidence type="ECO:0000313" key="11">
    <source>
        <dbReference type="EMBL" id="KAK5944171.1"/>
    </source>
</evidence>
<name>A0ABR0RUA3_9EURO</name>
<comment type="subcellular location">
    <subcellularLocation>
        <location evidence="1">Membrane</location>
        <topology evidence="1">Multi-pass membrane protein</topology>
    </subcellularLocation>
</comment>
<dbReference type="InterPro" id="IPR039357">
    <property type="entry name" value="SRD5A/TECR"/>
</dbReference>
<evidence type="ECO:0000256" key="9">
    <source>
        <dbReference type="SAM" id="Phobius"/>
    </source>
</evidence>
<keyword evidence="4 9" id="KW-0812">Transmembrane</keyword>
<reference evidence="11 12" key="1">
    <citation type="journal article" date="2023" name="Res Sq">
        <title>Genomic and morphological characterization of Knufia obscura isolated from the Mars 2020 spacecraft assembly facility.</title>
        <authorList>
            <person name="Chander A.M."/>
            <person name="Teixeira M.M."/>
            <person name="Singh N.K."/>
            <person name="Williams M.P."/>
            <person name="Parker C.W."/>
            <person name="Leo P."/>
            <person name="Stajich J.E."/>
            <person name="Torok T."/>
            <person name="Tighe S."/>
            <person name="Mason C.E."/>
            <person name="Venkateswaran K."/>
        </authorList>
    </citation>
    <scope>NUCLEOTIDE SEQUENCE [LARGE SCALE GENOMIC DNA]</scope>
    <source>
        <strain evidence="11 12">CCFEE 5817</strain>
    </source>
</reference>
<keyword evidence="12" id="KW-1185">Reference proteome</keyword>
<dbReference type="EC" id="1.3.1.93" evidence="11"/>
<evidence type="ECO:0000259" key="10">
    <source>
        <dbReference type="Pfam" id="PF02544"/>
    </source>
</evidence>
<dbReference type="GeneID" id="89996901"/>
<evidence type="ECO:0000256" key="2">
    <source>
        <dbReference type="ARBA" id="ARBA00007742"/>
    </source>
</evidence>
<evidence type="ECO:0000256" key="5">
    <source>
        <dbReference type="ARBA" id="ARBA00022989"/>
    </source>
</evidence>
<evidence type="ECO:0000256" key="7">
    <source>
        <dbReference type="ARBA" id="ARBA00023098"/>
    </source>
</evidence>
<evidence type="ECO:0000256" key="8">
    <source>
        <dbReference type="ARBA" id="ARBA00023136"/>
    </source>
</evidence>
<dbReference type="GO" id="GO:0102758">
    <property type="term" value="F:very-long-chain enoyl-CoA reductase activity"/>
    <property type="evidence" value="ECO:0007669"/>
    <property type="project" value="UniProtKB-EC"/>
</dbReference>
<dbReference type="Pfam" id="PF02544">
    <property type="entry name" value="Steroid_dh"/>
    <property type="match status" value="1"/>
</dbReference>
<dbReference type="Gene3D" id="1.20.120.1630">
    <property type="match status" value="1"/>
</dbReference>
<keyword evidence="6 11" id="KW-0560">Oxidoreductase</keyword>
<evidence type="ECO:0000256" key="4">
    <source>
        <dbReference type="ARBA" id="ARBA00022692"/>
    </source>
</evidence>